<comment type="similarity">
    <text evidence="2">Belongs to the GMC oxidoreductase family.</text>
</comment>
<organism evidence="17 18">
    <name type="scientific">Luteococcus japonicus LSP_Lj1</name>
    <dbReference type="NCBI Taxonomy" id="1255658"/>
    <lineage>
        <taxon>Bacteria</taxon>
        <taxon>Bacillati</taxon>
        <taxon>Actinomycetota</taxon>
        <taxon>Actinomycetes</taxon>
        <taxon>Propionibacteriales</taxon>
        <taxon>Propionibacteriaceae</taxon>
        <taxon>Luteococcus</taxon>
    </lineage>
</organism>
<dbReference type="PANTHER" id="PTHR47470">
    <property type="entry name" value="CHOLESTEROL OXIDASE"/>
    <property type="match status" value="1"/>
</dbReference>
<evidence type="ECO:0000256" key="2">
    <source>
        <dbReference type="ARBA" id="ARBA00010790"/>
    </source>
</evidence>
<keyword evidence="5" id="KW-0274">FAD</keyword>
<dbReference type="InterPro" id="IPR052542">
    <property type="entry name" value="Cholesterol_Oxidase"/>
</dbReference>
<keyword evidence="4" id="KW-0285">Flavoprotein</keyword>
<dbReference type="RefSeq" id="WP_094764752.1">
    <property type="nucleotide sequence ID" value="NZ_FUKQ01000032.1"/>
</dbReference>
<dbReference type="AlphaFoldDB" id="A0A1R4JIP4"/>
<keyword evidence="9" id="KW-0753">Steroid metabolism</keyword>
<dbReference type="Proteomes" id="UP000188342">
    <property type="component" value="Unassembled WGS sequence"/>
</dbReference>
<dbReference type="Pfam" id="PF05199">
    <property type="entry name" value="GMC_oxred_C"/>
    <property type="match status" value="1"/>
</dbReference>
<dbReference type="EC" id="1.1.3.6" evidence="13"/>
<gene>
    <name evidence="17" type="ORF">FM114_07600</name>
</gene>
<dbReference type="InterPro" id="IPR036188">
    <property type="entry name" value="FAD/NAD-bd_sf"/>
</dbReference>
<evidence type="ECO:0000256" key="1">
    <source>
        <dbReference type="ARBA" id="ARBA00001974"/>
    </source>
</evidence>
<dbReference type="PANTHER" id="PTHR47470:SF1">
    <property type="entry name" value="FAD-DEPENDENT OXIDOREDUCTASE 2 FAD BINDING DOMAIN-CONTAINING PROTEIN"/>
    <property type="match status" value="1"/>
</dbReference>
<dbReference type="GO" id="GO:0004769">
    <property type="term" value="F:steroid Delta-isomerase activity"/>
    <property type="evidence" value="ECO:0007669"/>
    <property type="project" value="UniProtKB-EC"/>
</dbReference>
<keyword evidence="10" id="KW-0413">Isomerase</keyword>
<sequence>MWPFCSSVPGARTALPLETFLGILIDKAIWVAGTRYRTDLFGNGTGFASNFTYHPLGGAVIGQATDLNGQLLGHDGVYVADGSLLPGALGINPFVTITALAEMVAEHAVLHAGA</sequence>
<evidence type="ECO:0000256" key="8">
    <source>
        <dbReference type="ARBA" id="ARBA00023166"/>
    </source>
</evidence>
<evidence type="ECO:0000256" key="12">
    <source>
        <dbReference type="ARBA" id="ARBA00049645"/>
    </source>
</evidence>
<dbReference type="InterPro" id="IPR007867">
    <property type="entry name" value="GMC_OxRtase_C"/>
</dbReference>
<evidence type="ECO:0000313" key="18">
    <source>
        <dbReference type="Proteomes" id="UP000188342"/>
    </source>
</evidence>
<name>A0A1R4JIP4_9ACTN</name>
<keyword evidence="7" id="KW-0443">Lipid metabolism</keyword>
<feature type="domain" description="Glucose-methanol-choline oxidoreductase C-terminal" evidence="16">
    <location>
        <begin position="52"/>
        <end position="101"/>
    </location>
</feature>
<dbReference type="GO" id="GO:0016995">
    <property type="term" value="F:cholesterol oxidase activity"/>
    <property type="evidence" value="ECO:0007669"/>
    <property type="project" value="UniProtKB-EC"/>
</dbReference>
<evidence type="ECO:0000256" key="6">
    <source>
        <dbReference type="ARBA" id="ARBA00023002"/>
    </source>
</evidence>
<keyword evidence="18" id="KW-1185">Reference proteome</keyword>
<evidence type="ECO:0000256" key="14">
    <source>
        <dbReference type="ARBA" id="ARBA00049744"/>
    </source>
</evidence>
<comment type="pathway">
    <text evidence="12">Steroid metabolism; cholesterol degradation.</text>
</comment>
<reference evidence="17 18" key="1">
    <citation type="submission" date="2017-02" db="EMBL/GenBank/DDBJ databases">
        <authorList>
            <person name="Peterson S.W."/>
        </authorList>
    </citation>
    <scope>NUCLEOTIDE SEQUENCE [LARGE SCALE GENOMIC DNA]</scope>
    <source>
        <strain evidence="17 18">LSP_Lj1</strain>
    </source>
</reference>
<evidence type="ECO:0000256" key="15">
    <source>
        <dbReference type="ARBA" id="ARBA00049778"/>
    </source>
</evidence>
<keyword evidence="8" id="KW-1207">Sterol metabolism</keyword>
<dbReference type="EC" id="5.3.3.1" evidence="11"/>
<evidence type="ECO:0000256" key="5">
    <source>
        <dbReference type="ARBA" id="ARBA00022827"/>
    </source>
</evidence>
<evidence type="ECO:0000256" key="9">
    <source>
        <dbReference type="ARBA" id="ARBA00023221"/>
    </source>
</evidence>
<dbReference type="Gene3D" id="3.50.50.60">
    <property type="entry name" value="FAD/NAD(P)-binding domain"/>
    <property type="match status" value="1"/>
</dbReference>
<keyword evidence="6 17" id="KW-0560">Oxidoreductase</keyword>
<accession>A0A1R4JIP4</accession>
<dbReference type="STRING" id="1255658.FM114_07600"/>
<evidence type="ECO:0000256" key="13">
    <source>
        <dbReference type="ARBA" id="ARBA00049723"/>
    </source>
</evidence>
<evidence type="ECO:0000256" key="4">
    <source>
        <dbReference type="ARBA" id="ARBA00022630"/>
    </source>
</evidence>
<evidence type="ECO:0000256" key="7">
    <source>
        <dbReference type="ARBA" id="ARBA00023098"/>
    </source>
</evidence>
<evidence type="ECO:0000259" key="16">
    <source>
        <dbReference type="Pfam" id="PF05199"/>
    </source>
</evidence>
<evidence type="ECO:0000256" key="3">
    <source>
        <dbReference type="ARBA" id="ARBA00022548"/>
    </source>
</evidence>
<dbReference type="SUPFAM" id="SSF51905">
    <property type="entry name" value="FAD/NAD(P)-binding domain"/>
    <property type="match status" value="1"/>
</dbReference>
<dbReference type="GO" id="GO:0008203">
    <property type="term" value="P:cholesterol metabolic process"/>
    <property type="evidence" value="ECO:0007669"/>
    <property type="project" value="UniProtKB-KW"/>
</dbReference>
<dbReference type="EMBL" id="FUKQ01000032">
    <property type="protein sequence ID" value="SJN31623.1"/>
    <property type="molecule type" value="Genomic_DNA"/>
</dbReference>
<protein>
    <recommendedName>
        <fullName evidence="14">Cholesterol oxidase</fullName>
        <ecNumber evidence="13">1.1.3.6</ecNumber>
        <ecNumber evidence="11">5.3.3.1</ecNumber>
    </recommendedName>
    <alternativeName>
        <fullName evidence="15">Cholesterol isomerase</fullName>
    </alternativeName>
</protein>
<evidence type="ECO:0000313" key="17">
    <source>
        <dbReference type="EMBL" id="SJN31623.1"/>
    </source>
</evidence>
<evidence type="ECO:0000256" key="10">
    <source>
        <dbReference type="ARBA" id="ARBA00023235"/>
    </source>
</evidence>
<proteinExistence type="inferred from homology"/>
<comment type="cofactor">
    <cofactor evidence="1">
        <name>FAD</name>
        <dbReference type="ChEBI" id="CHEBI:57692"/>
    </cofactor>
</comment>
<keyword evidence="3" id="KW-0153">Cholesterol metabolism</keyword>
<dbReference type="OrthoDB" id="3587784at2"/>
<evidence type="ECO:0000256" key="11">
    <source>
        <dbReference type="ARBA" id="ARBA00038856"/>
    </source>
</evidence>